<dbReference type="PANTHER" id="PTHR43594:SF1">
    <property type="entry name" value="QUERCETIN 2,3-DIOXYGENASE PA2418-RELATED"/>
    <property type="match status" value="1"/>
</dbReference>
<keyword evidence="2" id="KW-0408">Iron</keyword>
<dbReference type="CDD" id="cd02247">
    <property type="entry name" value="cupin_pirin_C"/>
    <property type="match status" value="1"/>
</dbReference>
<protein>
    <submittedName>
        <fullName evidence="6">Pirin family protein</fullName>
    </submittedName>
</protein>
<evidence type="ECO:0000313" key="7">
    <source>
        <dbReference type="Proteomes" id="UP000309016"/>
    </source>
</evidence>
<dbReference type="PIRSF" id="PIRSF006232">
    <property type="entry name" value="Pirin"/>
    <property type="match status" value="1"/>
</dbReference>
<evidence type="ECO:0000313" key="6">
    <source>
        <dbReference type="EMBL" id="QCY68217.1"/>
    </source>
</evidence>
<reference evidence="6 7" key="1">
    <citation type="submission" date="2019-06" db="EMBL/GenBank/DDBJ databases">
        <title>Complete genome sequence of Antarcticibacterium flavum KCTC 52984T from an Antarctic marine sediment.</title>
        <authorList>
            <person name="Lee Y.M."/>
            <person name="Shin S.C."/>
        </authorList>
    </citation>
    <scope>NUCLEOTIDE SEQUENCE [LARGE SCALE GENOMIC DNA]</scope>
    <source>
        <strain evidence="6 7">KCTC 52984</strain>
    </source>
</reference>
<evidence type="ECO:0000256" key="2">
    <source>
        <dbReference type="PIRSR" id="PIRSR006232-1"/>
    </source>
</evidence>
<feature type="binding site" evidence="2">
    <location>
        <position position="58"/>
    </location>
    <ligand>
        <name>Fe cation</name>
        <dbReference type="ChEBI" id="CHEBI:24875"/>
    </ligand>
</feature>
<dbReference type="Pfam" id="PF02678">
    <property type="entry name" value="Pirin"/>
    <property type="match status" value="1"/>
</dbReference>
<name>A0A5B7WYZ8_9FLAO</name>
<feature type="binding site" evidence="2">
    <location>
        <position position="60"/>
    </location>
    <ligand>
        <name>Fe cation</name>
        <dbReference type="ChEBI" id="CHEBI:24875"/>
    </ligand>
</feature>
<keyword evidence="2" id="KW-0479">Metal-binding</keyword>
<dbReference type="EMBL" id="CP040812">
    <property type="protein sequence ID" value="QCY68217.1"/>
    <property type="molecule type" value="Genomic_DNA"/>
</dbReference>
<dbReference type="InterPro" id="IPR014710">
    <property type="entry name" value="RmlC-like_jellyroll"/>
</dbReference>
<feature type="domain" description="Pirin C-terminal" evidence="5">
    <location>
        <begin position="182"/>
        <end position="279"/>
    </location>
</feature>
<dbReference type="InterPro" id="IPR011051">
    <property type="entry name" value="RmlC_Cupin_sf"/>
</dbReference>
<evidence type="ECO:0000256" key="1">
    <source>
        <dbReference type="ARBA" id="ARBA00008416"/>
    </source>
</evidence>
<dbReference type="AlphaFoldDB" id="A0A5B7WYZ8"/>
<organism evidence="6 7">
    <name type="scientific">Antarcticibacterium flavum</name>
    <dbReference type="NCBI Taxonomy" id="2058175"/>
    <lineage>
        <taxon>Bacteria</taxon>
        <taxon>Pseudomonadati</taxon>
        <taxon>Bacteroidota</taxon>
        <taxon>Flavobacteriia</taxon>
        <taxon>Flavobacteriales</taxon>
        <taxon>Flavobacteriaceae</taxon>
        <taxon>Antarcticibacterium</taxon>
    </lineage>
</organism>
<evidence type="ECO:0000259" key="5">
    <source>
        <dbReference type="Pfam" id="PF05726"/>
    </source>
</evidence>
<dbReference type="PANTHER" id="PTHR43594">
    <property type="entry name" value="QUERCETIN 2,3-DIOXYGENASE"/>
    <property type="match status" value="1"/>
</dbReference>
<comment type="similarity">
    <text evidence="1 3">Belongs to the pirin family.</text>
</comment>
<evidence type="ECO:0000256" key="3">
    <source>
        <dbReference type="RuleBase" id="RU003457"/>
    </source>
</evidence>
<comment type="cofactor">
    <cofactor evidence="2">
        <name>Fe cation</name>
        <dbReference type="ChEBI" id="CHEBI:24875"/>
    </cofactor>
    <text evidence="2">Binds 1 Fe cation per subunit.</text>
</comment>
<feature type="binding site" evidence="2">
    <location>
        <position position="104"/>
    </location>
    <ligand>
        <name>Fe cation</name>
        <dbReference type="ChEBI" id="CHEBI:24875"/>
    </ligand>
</feature>
<dbReference type="RefSeq" id="WP_139064793.1">
    <property type="nucleotide sequence ID" value="NZ_CP040812.1"/>
</dbReference>
<dbReference type="Pfam" id="PF05726">
    <property type="entry name" value="Pirin_C"/>
    <property type="match status" value="1"/>
</dbReference>
<dbReference type="OrthoDB" id="321327at2"/>
<proteinExistence type="inferred from homology"/>
<dbReference type="InterPro" id="IPR003829">
    <property type="entry name" value="Pirin_N_dom"/>
</dbReference>
<feature type="domain" description="Pirin N-terminal" evidence="4">
    <location>
        <begin position="24"/>
        <end position="124"/>
    </location>
</feature>
<dbReference type="InterPro" id="IPR012093">
    <property type="entry name" value="Pirin"/>
</dbReference>
<dbReference type="Gene3D" id="2.60.120.10">
    <property type="entry name" value="Jelly Rolls"/>
    <property type="match status" value="2"/>
</dbReference>
<gene>
    <name evidence="6" type="ORF">FHG64_01720</name>
</gene>
<feature type="binding site" evidence="2">
    <location>
        <position position="102"/>
    </location>
    <ligand>
        <name>Fe cation</name>
        <dbReference type="ChEBI" id="CHEBI:24875"/>
    </ligand>
</feature>
<dbReference type="GO" id="GO:0046872">
    <property type="term" value="F:metal ion binding"/>
    <property type="evidence" value="ECO:0007669"/>
    <property type="project" value="UniProtKB-KW"/>
</dbReference>
<keyword evidence="7" id="KW-1185">Reference proteome</keyword>
<dbReference type="InterPro" id="IPR053186">
    <property type="entry name" value="QDO-related"/>
</dbReference>
<evidence type="ECO:0000259" key="4">
    <source>
        <dbReference type="Pfam" id="PF02678"/>
    </source>
</evidence>
<dbReference type="KEGG" id="afla:FHG64_01720"/>
<dbReference type="InterPro" id="IPR008778">
    <property type="entry name" value="Pirin_C_dom"/>
</dbReference>
<sequence>MRTIKKIHTAEYRPIADLKTYSPMPTRDLEMIDPFLFLNHHGPQTYGPNNNGLPFGPHPHRGMETVTFILDGDISHKDSGGHESVIYSGGVQWMTAGSGLLHAEVSSSDFKKFGGDLEILQLWVNLPAKLKMTEPRYEGLQQDEIPTTVFDEGKINASVVSGNFEGTKGAFDILTDITLTTINFKENSKLELKVPKDKNIFFYLIKGEVRVNQQIVQSLHLVEFQNDDEELQIEALADSTLLFGFAKPFNEPVVARGPFVMNTMQEINQAYDDFQAGRLGRWQD</sequence>
<dbReference type="Proteomes" id="UP000309016">
    <property type="component" value="Chromosome"/>
</dbReference>
<dbReference type="SUPFAM" id="SSF51182">
    <property type="entry name" value="RmlC-like cupins"/>
    <property type="match status" value="1"/>
</dbReference>
<dbReference type="CDD" id="cd02909">
    <property type="entry name" value="cupin_pirin_N"/>
    <property type="match status" value="1"/>
</dbReference>
<accession>A0A5B7WYZ8</accession>